<name>A0ABP7MHY3_9BACT</name>
<dbReference type="InterPro" id="IPR028964">
    <property type="entry name" value="Imm8"/>
</dbReference>
<proteinExistence type="predicted"/>
<dbReference type="EMBL" id="BAABDH010000011">
    <property type="protein sequence ID" value="GAA3921487.1"/>
    <property type="molecule type" value="Genomic_DNA"/>
</dbReference>
<dbReference type="Pfam" id="PF15586">
    <property type="entry name" value="Imm8"/>
    <property type="match status" value="1"/>
</dbReference>
<evidence type="ECO:0000313" key="2">
    <source>
        <dbReference type="Proteomes" id="UP001499909"/>
    </source>
</evidence>
<evidence type="ECO:0000313" key="1">
    <source>
        <dbReference type="EMBL" id="GAA3921487.1"/>
    </source>
</evidence>
<protein>
    <submittedName>
        <fullName evidence="1">Immunity 8 family protein</fullName>
    </submittedName>
</protein>
<comment type="caution">
    <text evidence="1">The sequence shown here is derived from an EMBL/GenBank/DDBJ whole genome shotgun (WGS) entry which is preliminary data.</text>
</comment>
<dbReference type="RefSeq" id="WP_345109485.1">
    <property type="nucleotide sequence ID" value="NZ_BAABDH010000011.1"/>
</dbReference>
<organism evidence="1 2">
    <name type="scientific">Hymenobacter algoricola</name>
    <dbReference type="NCBI Taxonomy" id="486267"/>
    <lineage>
        <taxon>Bacteria</taxon>
        <taxon>Pseudomonadati</taxon>
        <taxon>Bacteroidota</taxon>
        <taxon>Cytophagia</taxon>
        <taxon>Cytophagales</taxon>
        <taxon>Hymenobacteraceae</taxon>
        <taxon>Hymenobacter</taxon>
    </lineage>
</organism>
<dbReference type="Proteomes" id="UP001499909">
    <property type="component" value="Unassembled WGS sequence"/>
</dbReference>
<keyword evidence="2" id="KW-1185">Reference proteome</keyword>
<accession>A0ABP7MHY3</accession>
<reference evidence="2" key="1">
    <citation type="journal article" date="2019" name="Int. J. Syst. Evol. Microbiol.">
        <title>The Global Catalogue of Microorganisms (GCM) 10K type strain sequencing project: providing services to taxonomists for standard genome sequencing and annotation.</title>
        <authorList>
            <consortium name="The Broad Institute Genomics Platform"/>
            <consortium name="The Broad Institute Genome Sequencing Center for Infectious Disease"/>
            <person name="Wu L."/>
            <person name="Ma J."/>
        </authorList>
    </citation>
    <scope>NUCLEOTIDE SEQUENCE [LARGE SCALE GENOMIC DNA]</scope>
    <source>
        <strain evidence="2">JCM 17214</strain>
    </source>
</reference>
<gene>
    <name evidence="1" type="ORF">GCM10022406_04520</name>
</gene>
<sequence length="118" mass="13640">MRATIKSYDSDEVEDLHTYYPEDPLVFAFSLTLAIGPVGGTGTDNFEIMVVTSEFLRTQYPGDKCYLLRHYLLVKEYDFASILASLTKYVHSLEAETWDQLAQKIGQVARWEFEDYRP</sequence>